<gene>
    <name evidence="2" type="ORF">LTRI10_LOCUS20665</name>
</gene>
<feature type="compositionally biased region" description="Polar residues" evidence="1">
    <location>
        <begin position="1"/>
        <end position="13"/>
    </location>
</feature>
<dbReference type="Proteomes" id="UP001497516">
    <property type="component" value="Chromosome 3"/>
</dbReference>
<feature type="region of interest" description="Disordered" evidence="1">
    <location>
        <begin position="1"/>
        <end position="125"/>
    </location>
</feature>
<sequence>MFHSVPASNSRSTPHYLRPPPYGLFPSGPPSNIGKPRAASNPERQATSESPFRARRPDSSTRSTINEIRLHHLGPPPSNLGKPTSCAQARLQLAVHHQRDPPPSLRPSTRPGYRSKPASSAHCSHQTHTLSKNKTAASAHLRTADLPLTWKDTYQYTTRRYLLTSCDARDLSIDLLLPLLSFLKISNFFKNISSIQRHEEASPPF</sequence>
<feature type="compositionally biased region" description="Pro residues" evidence="1">
    <location>
        <begin position="17"/>
        <end position="29"/>
    </location>
</feature>
<accession>A0AAV2DZX1</accession>
<protein>
    <submittedName>
        <fullName evidence="2">Uncharacterized protein</fullName>
    </submittedName>
</protein>
<reference evidence="2 3" key="1">
    <citation type="submission" date="2024-04" db="EMBL/GenBank/DDBJ databases">
        <authorList>
            <person name="Fracassetti M."/>
        </authorList>
    </citation>
    <scope>NUCLEOTIDE SEQUENCE [LARGE SCALE GENOMIC DNA]</scope>
</reference>
<dbReference type="EMBL" id="OZ034816">
    <property type="protein sequence ID" value="CAL1379125.1"/>
    <property type="molecule type" value="Genomic_DNA"/>
</dbReference>
<evidence type="ECO:0000313" key="3">
    <source>
        <dbReference type="Proteomes" id="UP001497516"/>
    </source>
</evidence>
<keyword evidence="3" id="KW-1185">Reference proteome</keyword>
<proteinExistence type="predicted"/>
<organism evidence="2 3">
    <name type="scientific">Linum trigynum</name>
    <dbReference type="NCBI Taxonomy" id="586398"/>
    <lineage>
        <taxon>Eukaryota</taxon>
        <taxon>Viridiplantae</taxon>
        <taxon>Streptophyta</taxon>
        <taxon>Embryophyta</taxon>
        <taxon>Tracheophyta</taxon>
        <taxon>Spermatophyta</taxon>
        <taxon>Magnoliopsida</taxon>
        <taxon>eudicotyledons</taxon>
        <taxon>Gunneridae</taxon>
        <taxon>Pentapetalae</taxon>
        <taxon>rosids</taxon>
        <taxon>fabids</taxon>
        <taxon>Malpighiales</taxon>
        <taxon>Linaceae</taxon>
        <taxon>Linum</taxon>
    </lineage>
</organism>
<evidence type="ECO:0000256" key="1">
    <source>
        <dbReference type="SAM" id="MobiDB-lite"/>
    </source>
</evidence>
<evidence type="ECO:0000313" key="2">
    <source>
        <dbReference type="EMBL" id="CAL1379125.1"/>
    </source>
</evidence>
<name>A0AAV2DZX1_9ROSI</name>
<dbReference type="AlphaFoldDB" id="A0AAV2DZX1"/>